<feature type="domain" description="JmjC" evidence="1">
    <location>
        <begin position="153"/>
        <end position="317"/>
    </location>
</feature>
<dbReference type="PANTHER" id="PTHR12461">
    <property type="entry name" value="HYPOXIA-INDUCIBLE FACTOR 1 ALPHA INHIBITOR-RELATED"/>
    <property type="match status" value="1"/>
</dbReference>
<reference evidence="2 3" key="1">
    <citation type="submission" date="2007-06" db="EMBL/GenBank/DDBJ databases">
        <title>The Genome Sequence of Coccidioides posadasii RMSCC_3488.</title>
        <authorList>
            <consortium name="Coccidioides Genome Resources Consortium"/>
            <consortium name="The Broad Institute Genome Sequencing Platform"/>
            <person name="Henn M.R."/>
            <person name="Sykes S."/>
            <person name="Young S."/>
            <person name="Jaffe D."/>
            <person name="Berlin A."/>
            <person name="Alvarez P."/>
            <person name="Butler J."/>
            <person name="Gnerre S."/>
            <person name="Grabherr M."/>
            <person name="Mauceli E."/>
            <person name="Brockman W."/>
            <person name="Kodira C."/>
            <person name="Alvarado L."/>
            <person name="Zeng Q."/>
            <person name="Crawford M."/>
            <person name="Antoine C."/>
            <person name="Devon K."/>
            <person name="Galgiani J."/>
            <person name="Orsborn K."/>
            <person name="Lewis M.L."/>
            <person name="Nusbaum C."/>
            <person name="Galagan J."/>
            <person name="Birren B."/>
        </authorList>
    </citation>
    <scope>NUCLEOTIDE SEQUENCE [LARGE SCALE GENOMIC DNA]</scope>
    <source>
        <strain evidence="2 3">RMSCC 3488</strain>
    </source>
</reference>
<dbReference type="SUPFAM" id="SSF51197">
    <property type="entry name" value="Clavaminate synthase-like"/>
    <property type="match status" value="1"/>
</dbReference>
<dbReference type="EMBL" id="DS268114">
    <property type="protein sequence ID" value="KMM73552.1"/>
    <property type="molecule type" value="Genomic_DNA"/>
</dbReference>
<name>A0A0J6INP3_COCPO</name>
<dbReference type="AlphaFoldDB" id="A0A0J6INP3"/>
<organism evidence="2 3">
    <name type="scientific">Coccidioides posadasii RMSCC 3488</name>
    <dbReference type="NCBI Taxonomy" id="454284"/>
    <lineage>
        <taxon>Eukaryota</taxon>
        <taxon>Fungi</taxon>
        <taxon>Dikarya</taxon>
        <taxon>Ascomycota</taxon>
        <taxon>Pezizomycotina</taxon>
        <taxon>Eurotiomycetes</taxon>
        <taxon>Eurotiomycetidae</taxon>
        <taxon>Onygenales</taxon>
        <taxon>Onygenaceae</taxon>
        <taxon>Coccidioides</taxon>
    </lineage>
</organism>
<reference evidence="3" key="3">
    <citation type="journal article" date="2010" name="Genome Res.">
        <title>Population genomic sequencing of Coccidioides fungi reveals recent hybridization and transposon control.</title>
        <authorList>
            <person name="Neafsey D.E."/>
            <person name="Barker B.M."/>
            <person name="Sharpton T.J."/>
            <person name="Stajich J.E."/>
            <person name="Park D.J."/>
            <person name="Whiston E."/>
            <person name="Hung C.-Y."/>
            <person name="McMahan C."/>
            <person name="White J."/>
            <person name="Sykes S."/>
            <person name="Heiman D."/>
            <person name="Young S."/>
            <person name="Zeng Q."/>
            <person name="Abouelleil A."/>
            <person name="Aftuck L."/>
            <person name="Bessette D."/>
            <person name="Brown A."/>
            <person name="FitzGerald M."/>
            <person name="Lui A."/>
            <person name="Macdonald J.P."/>
            <person name="Priest M."/>
            <person name="Orbach M.J."/>
            <person name="Galgiani J.N."/>
            <person name="Kirkland T.N."/>
            <person name="Cole G.T."/>
            <person name="Birren B.W."/>
            <person name="Henn M.R."/>
            <person name="Taylor J.W."/>
            <person name="Rounsley S.D."/>
        </authorList>
    </citation>
    <scope>NUCLEOTIDE SEQUENCE [LARGE SCALE GENOMIC DNA]</scope>
    <source>
        <strain evidence="3">RMSCC 3488</strain>
    </source>
</reference>
<evidence type="ECO:0000259" key="1">
    <source>
        <dbReference type="PROSITE" id="PS51184"/>
    </source>
</evidence>
<dbReference type="Proteomes" id="UP000054567">
    <property type="component" value="Unassembled WGS sequence"/>
</dbReference>
<dbReference type="VEuPathDB" id="FungiDB:CPAG_09840"/>
<dbReference type="PANTHER" id="PTHR12461:SF105">
    <property type="entry name" value="HYPOXIA-INDUCIBLE FACTOR 1-ALPHA INHIBITOR"/>
    <property type="match status" value="1"/>
</dbReference>
<dbReference type="Gene3D" id="2.60.120.650">
    <property type="entry name" value="Cupin"/>
    <property type="match status" value="1"/>
</dbReference>
<evidence type="ECO:0000313" key="3">
    <source>
        <dbReference type="Proteomes" id="UP000054567"/>
    </source>
</evidence>
<reference evidence="3" key="2">
    <citation type="journal article" date="2009" name="Genome Res.">
        <title>Comparative genomic analyses of the human fungal pathogens Coccidioides and their relatives.</title>
        <authorList>
            <person name="Sharpton T.J."/>
            <person name="Stajich J.E."/>
            <person name="Rounsley S.D."/>
            <person name="Gardner M.J."/>
            <person name="Wortman J.R."/>
            <person name="Jordar V.S."/>
            <person name="Maiti R."/>
            <person name="Kodira C.D."/>
            <person name="Neafsey D.E."/>
            <person name="Zeng Q."/>
            <person name="Hung C.-Y."/>
            <person name="McMahan C."/>
            <person name="Muszewska A."/>
            <person name="Grynberg M."/>
            <person name="Mandel M.A."/>
            <person name="Kellner E.M."/>
            <person name="Barker B.M."/>
            <person name="Galgiani J.N."/>
            <person name="Orbach M.J."/>
            <person name="Kirkland T.N."/>
            <person name="Cole G.T."/>
            <person name="Henn M.R."/>
            <person name="Birren B.W."/>
            <person name="Taylor J.W."/>
        </authorList>
    </citation>
    <scope>NUCLEOTIDE SEQUENCE [LARGE SCALE GENOMIC DNA]</scope>
    <source>
        <strain evidence="3">RMSCC 3488</strain>
    </source>
</reference>
<evidence type="ECO:0000313" key="2">
    <source>
        <dbReference type="EMBL" id="KMM73552.1"/>
    </source>
</evidence>
<dbReference type="InterPro" id="IPR041667">
    <property type="entry name" value="Cupin_8"/>
</dbReference>
<dbReference type="Pfam" id="PF13621">
    <property type="entry name" value="Cupin_8"/>
    <property type="match status" value="1"/>
</dbReference>
<gene>
    <name evidence="2" type="ORF">CPAG_09840</name>
</gene>
<proteinExistence type="predicted"/>
<sequence length="317" mass="35307">MKRALQSPSKIRRFVALNTLTENNSLAAFRESYFRPQIPVVLPRGQFRDLPAISRWFTAPSSISGDNSSVQSFNYDYLEQYGDCHVPLELTTTAFNGNSQPEESFKRFHAPLSLFLDWARSVQSSGLEGTSQVTDKSAGPNAHLYLAQCQLLDLAAPLRDDFAAPSYVTGAGKGDIYDTNVWIGIAPTYTPLHRDPNPNVFVQLAGTKHVRLLPANVGLGVFDRVRERMGRSGGSRSAALRGEDMMYGLEKQLLDQEIWGDRQNDDNIRLEQGKNGEEYGYEAVVNAGDGIFIPMGWWHSIKGVGQGITASVNWWFR</sequence>
<dbReference type="InterPro" id="IPR003347">
    <property type="entry name" value="JmjC_dom"/>
</dbReference>
<accession>A0A0J6INP3</accession>
<dbReference type="OrthoDB" id="263283at2759"/>
<protein>
    <submittedName>
        <fullName evidence="2">Transcription factor</fullName>
    </submittedName>
</protein>
<dbReference type="PROSITE" id="PS51184">
    <property type="entry name" value="JMJC"/>
    <property type="match status" value="1"/>
</dbReference>